<evidence type="ECO:0000256" key="1">
    <source>
        <dbReference type="SAM" id="MobiDB-lite"/>
    </source>
</evidence>
<reference evidence="2 3" key="1">
    <citation type="submission" date="2023-07" db="EMBL/GenBank/DDBJ databases">
        <title>Sorghum-associated microbial communities from plants grown in Nebraska, USA.</title>
        <authorList>
            <person name="Schachtman D."/>
        </authorList>
    </citation>
    <scope>NUCLEOTIDE SEQUENCE [LARGE SCALE GENOMIC DNA]</scope>
    <source>
        <strain evidence="2 3">CC49</strain>
    </source>
</reference>
<keyword evidence="3" id="KW-1185">Reference proteome</keyword>
<feature type="compositionally biased region" description="Polar residues" evidence="1">
    <location>
        <begin position="95"/>
        <end position="105"/>
    </location>
</feature>
<accession>A0ABT9THA1</accession>
<proteinExistence type="predicted"/>
<evidence type="ECO:0000313" key="2">
    <source>
        <dbReference type="EMBL" id="MDQ0022174.1"/>
    </source>
</evidence>
<protein>
    <submittedName>
        <fullName evidence="2">Uncharacterized protein</fullName>
    </submittedName>
</protein>
<feature type="region of interest" description="Disordered" evidence="1">
    <location>
        <begin position="88"/>
        <end position="108"/>
    </location>
</feature>
<organism evidence="2 3">
    <name type="scientific">[Curtobacterium] plantarum</name>
    <dbReference type="NCBI Taxonomy" id="221276"/>
    <lineage>
        <taxon>Bacteria</taxon>
        <taxon>Pseudomonadati</taxon>
        <taxon>Pseudomonadota</taxon>
        <taxon>Gammaproteobacteria</taxon>
        <taxon>Enterobacterales</taxon>
        <taxon>Erwiniaceae</taxon>
        <taxon>Pantoea</taxon>
    </lineage>
</organism>
<gene>
    <name evidence="2" type="ORF">J2X94_004365</name>
</gene>
<evidence type="ECO:0000313" key="3">
    <source>
        <dbReference type="Proteomes" id="UP001244623"/>
    </source>
</evidence>
<dbReference type="EMBL" id="JAUSSJ010000014">
    <property type="protein sequence ID" value="MDQ0022174.1"/>
    <property type="molecule type" value="Genomic_DNA"/>
</dbReference>
<sequence length="125" mass="13972">MRSRLRREHGQIGKTLRPVNDLPVSFPPQNAFYSGECWGRCCEIEYAQEHGQIGKSLRPVNDLPVSFLRRTLFIAESAGVVAVRSSMRREHGQIGKSQKPSSMTRSAHAIPGVGRFPLLTVFPAR</sequence>
<name>A0ABT9THA1_9GAMM</name>
<dbReference type="Proteomes" id="UP001244623">
    <property type="component" value="Unassembled WGS sequence"/>
</dbReference>
<comment type="caution">
    <text evidence="2">The sequence shown here is derived from an EMBL/GenBank/DDBJ whole genome shotgun (WGS) entry which is preliminary data.</text>
</comment>